<name>K0SB62_THAOC</name>
<organism evidence="1 2">
    <name type="scientific">Thalassiosira oceanica</name>
    <name type="common">Marine diatom</name>
    <dbReference type="NCBI Taxonomy" id="159749"/>
    <lineage>
        <taxon>Eukaryota</taxon>
        <taxon>Sar</taxon>
        <taxon>Stramenopiles</taxon>
        <taxon>Ochrophyta</taxon>
        <taxon>Bacillariophyta</taxon>
        <taxon>Coscinodiscophyceae</taxon>
        <taxon>Thalassiosirophycidae</taxon>
        <taxon>Thalassiosirales</taxon>
        <taxon>Thalassiosiraceae</taxon>
        <taxon>Thalassiosira</taxon>
    </lineage>
</organism>
<feature type="non-terminal residue" evidence="1">
    <location>
        <position position="1"/>
    </location>
</feature>
<sequence>LPSMRIELTTLGLLDPRSNQLSYEGDLLIVTKETKGVVLEDVRQYVKSSWRQGQKKANFWSRSWRIRGLKKPREVKVGLSEISRSHEK</sequence>
<accession>K0SB62</accession>
<keyword evidence="2" id="KW-1185">Reference proteome</keyword>
<comment type="caution">
    <text evidence="1">The sequence shown here is derived from an EMBL/GenBank/DDBJ whole genome shotgun (WGS) entry which is preliminary data.</text>
</comment>
<dbReference type="AlphaFoldDB" id="K0SB62"/>
<gene>
    <name evidence="1" type="ORF">THAOC_16833</name>
</gene>
<proteinExistence type="predicted"/>
<evidence type="ECO:0000313" key="1">
    <source>
        <dbReference type="EMBL" id="EJK62550.1"/>
    </source>
</evidence>
<protein>
    <submittedName>
        <fullName evidence="1">Uncharacterized protein</fullName>
    </submittedName>
</protein>
<evidence type="ECO:0000313" key="2">
    <source>
        <dbReference type="Proteomes" id="UP000266841"/>
    </source>
</evidence>
<dbReference type="EMBL" id="AGNL01018782">
    <property type="protein sequence ID" value="EJK62550.1"/>
    <property type="molecule type" value="Genomic_DNA"/>
</dbReference>
<dbReference type="Proteomes" id="UP000266841">
    <property type="component" value="Unassembled WGS sequence"/>
</dbReference>
<reference evidence="1 2" key="1">
    <citation type="journal article" date="2012" name="Genome Biol.">
        <title>Genome and low-iron response of an oceanic diatom adapted to chronic iron limitation.</title>
        <authorList>
            <person name="Lommer M."/>
            <person name="Specht M."/>
            <person name="Roy A.S."/>
            <person name="Kraemer L."/>
            <person name="Andreson R."/>
            <person name="Gutowska M.A."/>
            <person name="Wolf J."/>
            <person name="Bergner S.V."/>
            <person name="Schilhabel M.B."/>
            <person name="Klostermeier U.C."/>
            <person name="Beiko R.G."/>
            <person name="Rosenstiel P."/>
            <person name="Hippler M."/>
            <person name="Laroche J."/>
        </authorList>
    </citation>
    <scope>NUCLEOTIDE SEQUENCE [LARGE SCALE GENOMIC DNA]</scope>
    <source>
        <strain evidence="1 2">CCMP1005</strain>
    </source>
</reference>